<dbReference type="Pfam" id="PF10672">
    <property type="entry name" value="Methyltrans_SAM"/>
    <property type="match status" value="1"/>
</dbReference>
<dbReference type="Gene3D" id="2.30.130.10">
    <property type="entry name" value="PUA domain"/>
    <property type="match status" value="1"/>
</dbReference>
<dbReference type="CDD" id="cd11572">
    <property type="entry name" value="RlmI_M_like"/>
    <property type="match status" value="1"/>
</dbReference>
<proteinExistence type="inferred from homology"/>
<dbReference type="SUPFAM" id="SSF88697">
    <property type="entry name" value="PUA domain-like"/>
    <property type="match status" value="1"/>
</dbReference>
<dbReference type="GO" id="GO:0032259">
    <property type="term" value="P:methylation"/>
    <property type="evidence" value="ECO:0007669"/>
    <property type="project" value="UniProtKB-KW"/>
</dbReference>
<evidence type="ECO:0000259" key="8">
    <source>
        <dbReference type="Pfam" id="PF17785"/>
    </source>
</evidence>
<keyword evidence="2" id="KW-0963">Cytoplasm</keyword>
<keyword evidence="10" id="KW-1185">Reference proteome</keyword>
<dbReference type="InterPro" id="IPR041532">
    <property type="entry name" value="RlmI-like_PUA"/>
</dbReference>
<evidence type="ECO:0000313" key="10">
    <source>
        <dbReference type="Proteomes" id="UP000199400"/>
    </source>
</evidence>
<dbReference type="GO" id="GO:0008168">
    <property type="term" value="F:methyltransferase activity"/>
    <property type="evidence" value="ECO:0007669"/>
    <property type="project" value="UniProtKB-KW"/>
</dbReference>
<feature type="domain" description="S-adenosylmethionine-dependent methyltransferase" evidence="7">
    <location>
        <begin position="164"/>
        <end position="356"/>
    </location>
</feature>
<accession>A0A1I1XQM4</accession>
<dbReference type="PANTHER" id="PTHR42873">
    <property type="entry name" value="RIBOSOMAL RNA LARGE SUBUNIT METHYLTRANSFERASE"/>
    <property type="match status" value="1"/>
</dbReference>
<organism evidence="9 10">
    <name type="scientific">Nannocystis exedens</name>
    <dbReference type="NCBI Taxonomy" id="54"/>
    <lineage>
        <taxon>Bacteria</taxon>
        <taxon>Pseudomonadati</taxon>
        <taxon>Myxococcota</taxon>
        <taxon>Polyangia</taxon>
        <taxon>Nannocystales</taxon>
        <taxon>Nannocystaceae</taxon>
        <taxon>Nannocystis</taxon>
    </lineage>
</organism>
<keyword evidence="3 9" id="KW-0489">Methyltransferase</keyword>
<dbReference type="Proteomes" id="UP000199400">
    <property type="component" value="Unassembled WGS sequence"/>
</dbReference>
<dbReference type="Gene3D" id="3.30.750.80">
    <property type="entry name" value="RNA methyltransferase domain (HRMD) like"/>
    <property type="match status" value="1"/>
</dbReference>
<dbReference type="GO" id="GO:0003723">
    <property type="term" value="F:RNA binding"/>
    <property type="evidence" value="ECO:0007669"/>
    <property type="project" value="InterPro"/>
</dbReference>
<dbReference type="RefSeq" id="WP_096331210.1">
    <property type="nucleotide sequence ID" value="NZ_FOMX01000008.1"/>
</dbReference>
<dbReference type="CDD" id="cd02440">
    <property type="entry name" value="AdoMet_MTases"/>
    <property type="match status" value="1"/>
</dbReference>
<dbReference type="Pfam" id="PF17785">
    <property type="entry name" value="PUA_3"/>
    <property type="match status" value="1"/>
</dbReference>
<dbReference type="InterPro" id="IPR029063">
    <property type="entry name" value="SAM-dependent_MTases_sf"/>
</dbReference>
<evidence type="ECO:0000256" key="1">
    <source>
        <dbReference type="ARBA" id="ARBA00004496"/>
    </source>
</evidence>
<evidence type="ECO:0000256" key="5">
    <source>
        <dbReference type="ARBA" id="ARBA00022691"/>
    </source>
</evidence>
<dbReference type="Gene3D" id="3.40.50.150">
    <property type="entry name" value="Vaccinia Virus protein VP39"/>
    <property type="match status" value="1"/>
</dbReference>
<dbReference type="STRING" id="54.SAMN02745121_02938"/>
<name>A0A1I1XQM4_9BACT</name>
<dbReference type="InterPro" id="IPR015947">
    <property type="entry name" value="PUA-like_sf"/>
</dbReference>
<dbReference type="InterPro" id="IPR036974">
    <property type="entry name" value="PUA_sf"/>
</dbReference>
<reference evidence="10" key="1">
    <citation type="submission" date="2016-10" db="EMBL/GenBank/DDBJ databases">
        <authorList>
            <person name="Varghese N."/>
            <person name="Submissions S."/>
        </authorList>
    </citation>
    <scope>NUCLEOTIDE SEQUENCE [LARGE SCALE GENOMIC DNA]</scope>
    <source>
        <strain evidence="10">ATCC 25963</strain>
    </source>
</reference>
<comment type="subcellular location">
    <subcellularLocation>
        <location evidence="1">Cytoplasm</location>
    </subcellularLocation>
</comment>
<keyword evidence="5" id="KW-0949">S-adenosyl-L-methionine</keyword>
<keyword evidence="4 9" id="KW-0808">Transferase</keyword>
<protein>
    <submittedName>
        <fullName evidence="9">23S rRNA (Cytosine1962-C5)-methyltransferase</fullName>
    </submittedName>
</protein>
<dbReference type="OrthoDB" id="9805492at2"/>
<sequence length="380" mass="40414">MTTRVALRRDAGRIGPESGPWIRQRQVAKIWGPPDPASLAQLVDHRDVVLGWGLLAPDADIPLRVVHWGAAPPAEGWFERRLTAALAARAELGLAADPGTTAYREVNSEGDGLPGLVVDRYGDDRVVQLGTPAIAARRAAVLELLGPRTPGRVFVIADEAAPEDPAAILEFQEHGLWFSCPAPPAQKTGAYLDQRDNRRLAAQLAVRAAGPLLDLGCHVGGFVVHAAAAGVTAVGLDQSARALEFARRNADRNDLTSRTSFVQADMFGALDHPALAGPFGVIVFDPPRIATGSQGRERAVAAMARSLGRLLPRLQPGGFLLACSCSHHVSRPDLDAALLAAGARDLARVHALGPGPDHPVWPGHAEGEYLRVNVYQRRAV</sequence>
<evidence type="ECO:0000256" key="6">
    <source>
        <dbReference type="ARBA" id="ARBA00038091"/>
    </source>
</evidence>
<dbReference type="EMBL" id="FOMX01000008">
    <property type="protein sequence ID" value="SFE08053.1"/>
    <property type="molecule type" value="Genomic_DNA"/>
</dbReference>
<dbReference type="PANTHER" id="PTHR42873:SF1">
    <property type="entry name" value="S-ADENOSYLMETHIONINE-DEPENDENT METHYLTRANSFERASE DOMAIN-CONTAINING PROTEIN"/>
    <property type="match status" value="1"/>
</dbReference>
<dbReference type="GO" id="GO:0005737">
    <property type="term" value="C:cytoplasm"/>
    <property type="evidence" value="ECO:0007669"/>
    <property type="project" value="UniProtKB-SubCell"/>
</dbReference>
<evidence type="ECO:0000259" key="7">
    <source>
        <dbReference type="Pfam" id="PF10672"/>
    </source>
</evidence>
<gene>
    <name evidence="9" type="ORF">SAMN02745121_02938</name>
</gene>
<evidence type="ECO:0000256" key="3">
    <source>
        <dbReference type="ARBA" id="ARBA00022603"/>
    </source>
</evidence>
<comment type="similarity">
    <text evidence="6">Belongs to the methyltransferase superfamily. RlmI family.</text>
</comment>
<dbReference type="AlphaFoldDB" id="A0A1I1XQM4"/>
<evidence type="ECO:0000313" key="9">
    <source>
        <dbReference type="EMBL" id="SFE08053.1"/>
    </source>
</evidence>
<dbReference type="InterPro" id="IPR019614">
    <property type="entry name" value="SAM-dep_methyl-trfase"/>
</dbReference>
<evidence type="ECO:0000256" key="4">
    <source>
        <dbReference type="ARBA" id="ARBA00022679"/>
    </source>
</evidence>
<feature type="domain" description="RlmI-like PUA" evidence="8">
    <location>
        <begin position="20"/>
        <end position="68"/>
    </location>
</feature>
<dbReference type="SUPFAM" id="SSF53335">
    <property type="entry name" value="S-adenosyl-L-methionine-dependent methyltransferases"/>
    <property type="match status" value="1"/>
</dbReference>
<evidence type="ECO:0000256" key="2">
    <source>
        <dbReference type="ARBA" id="ARBA00022490"/>
    </source>
</evidence>